<dbReference type="InterPro" id="IPR011991">
    <property type="entry name" value="ArsR-like_HTH"/>
</dbReference>
<dbReference type="Proteomes" id="UP000620224">
    <property type="component" value="Unassembled WGS sequence"/>
</dbReference>
<dbReference type="EMBL" id="BMUE01000001">
    <property type="protein sequence ID" value="GGW30780.1"/>
    <property type="molecule type" value="Genomic_DNA"/>
</dbReference>
<feature type="region of interest" description="Disordered" evidence="1">
    <location>
        <begin position="74"/>
        <end position="108"/>
    </location>
</feature>
<comment type="caution">
    <text evidence="2">The sequence shown here is derived from an EMBL/GenBank/DDBJ whole genome shotgun (WGS) entry which is preliminary data.</text>
</comment>
<reference evidence="2" key="2">
    <citation type="submission" date="2020-09" db="EMBL/GenBank/DDBJ databases">
        <authorList>
            <person name="Sun Q."/>
            <person name="Ohkuma M."/>
        </authorList>
    </citation>
    <scope>NUCLEOTIDE SEQUENCE</scope>
    <source>
        <strain evidence="2">JCM 4490</strain>
    </source>
</reference>
<accession>A0A918ITW5</accession>
<dbReference type="CDD" id="cd00090">
    <property type="entry name" value="HTH_ARSR"/>
    <property type="match status" value="1"/>
</dbReference>
<evidence type="ECO:0000313" key="3">
    <source>
        <dbReference type="Proteomes" id="UP000620224"/>
    </source>
</evidence>
<evidence type="ECO:0000256" key="1">
    <source>
        <dbReference type="SAM" id="MobiDB-lite"/>
    </source>
</evidence>
<evidence type="ECO:0008006" key="4">
    <source>
        <dbReference type="Google" id="ProtNLM"/>
    </source>
</evidence>
<sequence length="159" mass="17258">MFGDYTDGTDVFPSTATIAEIVGLSNATKVHPHRRKLVECGYLADTGARSGADTVVYCLTAPVEVVAAVKAGREGRSRKLQKGSQRAATFPADQSDQRPAERSSTALTGPIELTLDQKTWFLGGGDPNSWPWGVPLRVHLPWPKNVRDRQAAWRSLSLA</sequence>
<proteinExistence type="predicted"/>
<dbReference type="AlphaFoldDB" id="A0A918ITW5"/>
<evidence type="ECO:0000313" key="2">
    <source>
        <dbReference type="EMBL" id="GGW30780.1"/>
    </source>
</evidence>
<keyword evidence="3" id="KW-1185">Reference proteome</keyword>
<organism evidence="2 3">
    <name type="scientific">Streptomyces lucensis JCM 4490</name>
    <dbReference type="NCBI Taxonomy" id="1306176"/>
    <lineage>
        <taxon>Bacteria</taxon>
        <taxon>Bacillati</taxon>
        <taxon>Actinomycetota</taxon>
        <taxon>Actinomycetes</taxon>
        <taxon>Kitasatosporales</taxon>
        <taxon>Streptomycetaceae</taxon>
        <taxon>Streptomyces</taxon>
    </lineage>
</organism>
<protein>
    <recommendedName>
        <fullName evidence="4">Helix-turn-helix domain-containing protein</fullName>
    </recommendedName>
</protein>
<reference evidence="2" key="1">
    <citation type="journal article" date="2014" name="Int. J. Syst. Evol. Microbiol.">
        <title>Complete genome sequence of Corynebacterium casei LMG S-19264T (=DSM 44701T), isolated from a smear-ripened cheese.</title>
        <authorList>
            <consortium name="US DOE Joint Genome Institute (JGI-PGF)"/>
            <person name="Walter F."/>
            <person name="Albersmeier A."/>
            <person name="Kalinowski J."/>
            <person name="Ruckert C."/>
        </authorList>
    </citation>
    <scope>NUCLEOTIDE SEQUENCE</scope>
    <source>
        <strain evidence="2">JCM 4490</strain>
    </source>
</reference>
<gene>
    <name evidence="2" type="ORF">GCM10010503_02990</name>
</gene>
<name>A0A918ITW5_9ACTN</name>